<dbReference type="EMBL" id="BPVZ01000329">
    <property type="protein sequence ID" value="GKV49956.1"/>
    <property type="molecule type" value="Genomic_DNA"/>
</dbReference>
<sequence length="472" mass="54819">MRGRDRVGWDSNRAHGRQTARNWELSTIQRGYREEQLQNFLTKRLRKNQDVWGYDRRVVLDIYSPLRKSKSGRRFGFVRFLDVKDEVVLERQLDQITVEASKLWVNRPRFKKEEQRSRVVKRLVEKNHIKPWRSCVEVVKGNHRMIANKMKQPQPVMDVGFDQNIERGGFPLAKRLLRGNYILNGNDTDIAREFFMEGYFSCKVRPMGGRLVLLEGSDQDEIKDLAEIVPEWLGLWFEDMSLAQNLGPYIVRLRVLVVNPFTVETRLGADGRTQMTSVMMTTWIEAVRWRLRLMWNLPTGKMMRDDGSKEQTGEDCTARSIGKNQNLLITNQGETTEDIGYVPDSMSEHLMKSQKQNSNNVQGDSSGLFSPLIPKEQDQGEPSMEGICNKSKKNRKLEELMPRFYSGDQNQIADELIVDGGIENRNRRLRFEVNKTNGDRIWSFAKEIGVVAQGNEDEVLQKLNAMEERDKE</sequence>
<evidence type="ECO:0000313" key="2">
    <source>
        <dbReference type="Proteomes" id="UP001054252"/>
    </source>
</evidence>
<evidence type="ECO:0000313" key="1">
    <source>
        <dbReference type="EMBL" id="GKV49956.1"/>
    </source>
</evidence>
<accession>A0AAV5MJ14</accession>
<reference evidence="1 2" key="1">
    <citation type="journal article" date="2021" name="Commun. Biol.">
        <title>The genome of Shorea leprosula (Dipterocarpaceae) highlights the ecological relevance of drought in aseasonal tropical rainforests.</title>
        <authorList>
            <person name="Ng K.K.S."/>
            <person name="Kobayashi M.J."/>
            <person name="Fawcett J.A."/>
            <person name="Hatakeyama M."/>
            <person name="Paape T."/>
            <person name="Ng C.H."/>
            <person name="Ang C.C."/>
            <person name="Tnah L.H."/>
            <person name="Lee C.T."/>
            <person name="Nishiyama T."/>
            <person name="Sese J."/>
            <person name="O'Brien M.J."/>
            <person name="Copetti D."/>
            <person name="Mohd Noor M.I."/>
            <person name="Ong R.C."/>
            <person name="Putra M."/>
            <person name="Sireger I.Z."/>
            <person name="Indrioko S."/>
            <person name="Kosugi Y."/>
            <person name="Izuno A."/>
            <person name="Isagi Y."/>
            <person name="Lee S.L."/>
            <person name="Shimizu K.K."/>
        </authorList>
    </citation>
    <scope>NUCLEOTIDE SEQUENCE [LARGE SCALE GENOMIC DNA]</scope>
    <source>
        <strain evidence="1">214</strain>
    </source>
</reference>
<protein>
    <recommendedName>
        <fullName evidence="3">RRM domain-containing protein</fullName>
    </recommendedName>
</protein>
<keyword evidence="2" id="KW-1185">Reference proteome</keyword>
<proteinExistence type="predicted"/>
<comment type="caution">
    <text evidence="1">The sequence shown here is derived from an EMBL/GenBank/DDBJ whole genome shotgun (WGS) entry which is preliminary data.</text>
</comment>
<name>A0AAV5MJ14_9ROSI</name>
<dbReference type="Proteomes" id="UP001054252">
    <property type="component" value="Unassembled WGS sequence"/>
</dbReference>
<organism evidence="1 2">
    <name type="scientific">Rubroshorea leprosula</name>
    <dbReference type="NCBI Taxonomy" id="152421"/>
    <lineage>
        <taxon>Eukaryota</taxon>
        <taxon>Viridiplantae</taxon>
        <taxon>Streptophyta</taxon>
        <taxon>Embryophyta</taxon>
        <taxon>Tracheophyta</taxon>
        <taxon>Spermatophyta</taxon>
        <taxon>Magnoliopsida</taxon>
        <taxon>eudicotyledons</taxon>
        <taxon>Gunneridae</taxon>
        <taxon>Pentapetalae</taxon>
        <taxon>rosids</taxon>
        <taxon>malvids</taxon>
        <taxon>Malvales</taxon>
        <taxon>Dipterocarpaceae</taxon>
        <taxon>Rubroshorea</taxon>
    </lineage>
</organism>
<evidence type="ECO:0008006" key="3">
    <source>
        <dbReference type="Google" id="ProtNLM"/>
    </source>
</evidence>
<gene>
    <name evidence="1" type="ORF">SLEP1_g56677</name>
</gene>
<dbReference type="AlphaFoldDB" id="A0AAV5MJ14"/>